<organism evidence="1 2">
    <name type="scientific">Erwinia phage SunLIRen</name>
    <dbReference type="NCBI Taxonomy" id="2267654"/>
    <lineage>
        <taxon>Viruses</taxon>
        <taxon>Duplodnaviria</taxon>
        <taxon>Heunggongvirae</taxon>
        <taxon>Uroviricota</taxon>
        <taxon>Caudoviricetes</taxon>
        <taxon>Andersonviridae</taxon>
        <taxon>Ounavirinae</taxon>
        <taxon>Kolesnikvirus</taxon>
        <taxon>Kolesnikvirus Ea214</taxon>
    </lineage>
</organism>
<reference evidence="2" key="1">
    <citation type="submission" date="2018-06" db="EMBL/GenBank/DDBJ databases">
        <authorList>
            <person name="Sharma R."/>
            <person name="Ke K."/>
            <person name="Breakwell D.P."/>
            <person name="Hope S."/>
            <person name="Grose J.H."/>
        </authorList>
    </citation>
    <scope>NUCLEOTIDE SEQUENCE [LARGE SCALE GENOMIC DNA]</scope>
</reference>
<dbReference type="EMBL" id="MH426725">
    <property type="protein sequence ID" value="AXN57350.1"/>
    <property type="molecule type" value="Genomic_DNA"/>
</dbReference>
<dbReference type="Proteomes" id="UP000257815">
    <property type="component" value="Segment"/>
</dbReference>
<gene>
    <name evidence="1" type="ORF">SUNLIREN_28</name>
</gene>
<name>A0A346FHS0_9CAUD</name>
<proteinExistence type="predicted"/>
<evidence type="ECO:0000313" key="1">
    <source>
        <dbReference type="EMBL" id="AXN57350.1"/>
    </source>
</evidence>
<accession>A0A346FHS0</accession>
<evidence type="ECO:0000313" key="2">
    <source>
        <dbReference type="Proteomes" id="UP000257815"/>
    </source>
</evidence>
<protein>
    <submittedName>
        <fullName evidence="1">Uncharacterized protein</fullName>
    </submittedName>
</protein>
<sequence>MVLFPTILLIASSCSNLNSCQFSQLDSWQDVPASVSVEECIERRKDFPDEETGCFVLAGEDSKTLSLENIETGEWVEIDKD</sequence>